<sequence>MPKPKPGMCKLYNPCIKQWKNSMGHKVHKRLKT</sequence>
<dbReference type="AlphaFoldDB" id="A0A915HYM3"/>
<keyword evidence="1" id="KW-1185">Reference proteome</keyword>
<evidence type="ECO:0000313" key="2">
    <source>
        <dbReference type="WBParaSite" id="nRc.2.0.1.t06936-RA"/>
    </source>
</evidence>
<accession>A0A915HYM3</accession>
<dbReference type="Proteomes" id="UP000887565">
    <property type="component" value="Unplaced"/>
</dbReference>
<protein>
    <submittedName>
        <fullName evidence="2">Uncharacterized protein</fullName>
    </submittedName>
</protein>
<proteinExistence type="predicted"/>
<name>A0A915HYM3_ROMCU</name>
<evidence type="ECO:0000313" key="1">
    <source>
        <dbReference type="Proteomes" id="UP000887565"/>
    </source>
</evidence>
<dbReference type="WBParaSite" id="nRc.2.0.1.t06936-RA">
    <property type="protein sequence ID" value="nRc.2.0.1.t06936-RA"/>
    <property type="gene ID" value="nRc.2.0.1.g06936"/>
</dbReference>
<organism evidence="1 2">
    <name type="scientific">Romanomermis culicivorax</name>
    <name type="common">Nematode worm</name>
    <dbReference type="NCBI Taxonomy" id="13658"/>
    <lineage>
        <taxon>Eukaryota</taxon>
        <taxon>Metazoa</taxon>
        <taxon>Ecdysozoa</taxon>
        <taxon>Nematoda</taxon>
        <taxon>Enoplea</taxon>
        <taxon>Dorylaimia</taxon>
        <taxon>Mermithida</taxon>
        <taxon>Mermithoidea</taxon>
        <taxon>Mermithidae</taxon>
        <taxon>Romanomermis</taxon>
    </lineage>
</organism>
<reference evidence="2" key="1">
    <citation type="submission" date="2022-11" db="UniProtKB">
        <authorList>
            <consortium name="WormBaseParasite"/>
        </authorList>
    </citation>
    <scope>IDENTIFICATION</scope>
</reference>